<organism evidence="2 3">
    <name type="scientific">Zestomonas insulae</name>
    <dbReference type="NCBI Taxonomy" id="2809017"/>
    <lineage>
        <taxon>Bacteria</taxon>
        <taxon>Pseudomonadati</taxon>
        <taxon>Pseudomonadota</taxon>
        <taxon>Gammaproteobacteria</taxon>
        <taxon>Pseudomonadales</taxon>
        <taxon>Pseudomonadaceae</taxon>
        <taxon>Zestomonas</taxon>
    </lineage>
</organism>
<gene>
    <name evidence="2" type="ORF">JQX08_02165</name>
</gene>
<dbReference type="Proteomes" id="UP000717995">
    <property type="component" value="Unassembled WGS sequence"/>
</dbReference>
<sequence length="31" mass="3559">MAQADGVSVRTVYKWLKCFREEGKPGLMDRS</sequence>
<dbReference type="SUPFAM" id="SSF46689">
    <property type="entry name" value="Homeodomain-like"/>
    <property type="match status" value="1"/>
</dbReference>
<comment type="caution">
    <text evidence="2">The sequence shown here is derived from an EMBL/GenBank/DDBJ whole genome shotgun (WGS) entry which is preliminary data.</text>
</comment>
<dbReference type="InterPro" id="IPR009057">
    <property type="entry name" value="Homeodomain-like_sf"/>
</dbReference>
<evidence type="ECO:0000313" key="2">
    <source>
        <dbReference type="EMBL" id="MBM7059502.1"/>
    </source>
</evidence>
<evidence type="ECO:0000259" key="1">
    <source>
        <dbReference type="Pfam" id="PF13011"/>
    </source>
</evidence>
<dbReference type="Pfam" id="PF13011">
    <property type="entry name" value="LZ_Tnp_IS481"/>
    <property type="match status" value="1"/>
</dbReference>
<evidence type="ECO:0000313" key="3">
    <source>
        <dbReference type="Proteomes" id="UP000717995"/>
    </source>
</evidence>
<dbReference type="InterPro" id="IPR024967">
    <property type="entry name" value="DNA-bd_IS481-type"/>
</dbReference>
<reference evidence="2 3" key="1">
    <citation type="submission" date="2021-02" db="EMBL/GenBank/DDBJ databases">
        <authorList>
            <person name="Lee D.-H."/>
        </authorList>
    </citation>
    <scope>NUCLEOTIDE SEQUENCE [LARGE SCALE GENOMIC DNA]</scope>
    <source>
        <strain evidence="2 3">UL073</strain>
    </source>
</reference>
<dbReference type="EMBL" id="JAFEUP010000001">
    <property type="protein sequence ID" value="MBM7059502.1"/>
    <property type="molecule type" value="Genomic_DNA"/>
</dbReference>
<name>A0ABS2I941_9GAMM</name>
<proteinExistence type="predicted"/>
<protein>
    <submittedName>
        <fullName evidence="2">Helix-turn-helix domain-containing protein</fullName>
    </submittedName>
</protein>
<feature type="domain" description="DNA-binding" evidence="1">
    <location>
        <begin position="2"/>
        <end position="31"/>
    </location>
</feature>
<keyword evidence="3" id="KW-1185">Reference proteome</keyword>
<accession>A0ABS2I941</accession>